<dbReference type="InParanoid" id="G3Q546"/>
<accession>G3Q546</accession>
<evidence type="ECO:0000313" key="1">
    <source>
        <dbReference type="Ensembl" id="ENSGACP00000025002.1"/>
    </source>
</evidence>
<name>G3Q546_GASAC</name>
<organism evidence="1">
    <name type="scientific">Gasterosteus aculeatus</name>
    <name type="common">Three-spined stickleback</name>
    <dbReference type="NCBI Taxonomy" id="69293"/>
    <lineage>
        <taxon>Eukaryota</taxon>
        <taxon>Metazoa</taxon>
        <taxon>Chordata</taxon>
        <taxon>Craniata</taxon>
        <taxon>Vertebrata</taxon>
        <taxon>Euteleostomi</taxon>
        <taxon>Actinopterygii</taxon>
        <taxon>Neopterygii</taxon>
        <taxon>Teleostei</taxon>
        <taxon>Neoteleostei</taxon>
        <taxon>Acanthomorphata</taxon>
        <taxon>Eupercaria</taxon>
        <taxon>Perciformes</taxon>
        <taxon>Cottioidei</taxon>
        <taxon>Gasterosteales</taxon>
        <taxon>Gasterosteidae</taxon>
        <taxon>Gasterosteus</taxon>
    </lineage>
</organism>
<dbReference type="Ensembl" id="ENSGACT00000025051.1">
    <property type="protein sequence ID" value="ENSGACP00000025002.1"/>
    <property type="gene ID" value="ENSGACG00000018912.1"/>
</dbReference>
<reference evidence="1" key="2">
    <citation type="submission" date="2024-04" db="UniProtKB">
        <authorList>
            <consortium name="Ensembl"/>
        </authorList>
    </citation>
    <scope>IDENTIFICATION</scope>
</reference>
<reference evidence="1" key="1">
    <citation type="submission" date="2006-01" db="EMBL/GenBank/DDBJ databases">
        <authorList>
            <person name="Lindblad-Toh K."/>
            <person name="Mauceli E."/>
            <person name="Grabherr M."/>
            <person name="Chang J.L."/>
            <person name="Lander E.S."/>
        </authorList>
    </citation>
    <scope>NUCLEOTIDE SEQUENCE [LARGE SCALE GENOMIC DNA]</scope>
</reference>
<dbReference type="Bgee" id="ENSGACG00000018912">
    <property type="expression patterns" value="Expressed in camera-type eye and 10 other cell types or tissues"/>
</dbReference>
<proteinExistence type="predicted"/>
<dbReference type="AlphaFoldDB" id="G3Q546"/>
<protein>
    <submittedName>
        <fullName evidence="1">Uncharacterized protein</fullName>
    </submittedName>
</protein>
<sequence>GCAGSSYPPVGRRVTRRRARGSPELFGHGGDAPSEAWRAARKGRYDAGCYWRVKAFLYLLGSNLFWGGRNYSWLRKDSGSRGVTAIRSVVGSYVVFEATVYSKYLLEVHLLASSKAAGMSCSNEVEGQAEWRCLASLATAKRALTSRERKACCSLAV</sequence>